<dbReference type="AlphaFoldDB" id="A0A0N8PT01"/>
<evidence type="ECO:0000313" key="1">
    <source>
        <dbReference type="EMBL" id="KPV54149.1"/>
    </source>
</evidence>
<proteinExistence type="predicted"/>
<organism evidence="1 2">
    <name type="scientific">Kouleothrix aurantiaca</name>
    <dbReference type="NCBI Taxonomy" id="186479"/>
    <lineage>
        <taxon>Bacteria</taxon>
        <taxon>Bacillati</taxon>
        <taxon>Chloroflexota</taxon>
        <taxon>Chloroflexia</taxon>
        <taxon>Chloroflexales</taxon>
        <taxon>Roseiflexineae</taxon>
        <taxon>Roseiflexaceae</taxon>
        <taxon>Kouleothrix</taxon>
    </lineage>
</organism>
<accession>A0A0N8PT01</accession>
<keyword evidence="2" id="KW-1185">Reference proteome</keyword>
<gene>
    <name evidence="1" type="ORF">SE17_05485</name>
</gene>
<sequence>MHHFTLPISKYAIPAVKLGVLLSCAVLLASCLTMSPHHPIDGRWERIEGNLTLPTLLEFEPSGAVTGDGTMHGRFALNDQHEIALSFQQYAWKGSLGIGTYLTLTDAQGERNVYRRVSFCSSEMGTPCPYD</sequence>
<evidence type="ECO:0000313" key="2">
    <source>
        <dbReference type="Proteomes" id="UP000050509"/>
    </source>
</evidence>
<comment type="caution">
    <text evidence="1">The sequence shown here is derived from an EMBL/GenBank/DDBJ whole genome shotgun (WGS) entry which is preliminary data.</text>
</comment>
<name>A0A0N8PT01_9CHLR</name>
<protein>
    <submittedName>
        <fullName evidence="1">Uncharacterized protein</fullName>
    </submittedName>
</protein>
<dbReference type="EMBL" id="LJCR01000104">
    <property type="protein sequence ID" value="KPV54149.1"/>
    <property type="molecule type" value="Genomic_DNA"/>
</dbReference>
<dbReference type="Proteomes" id="UP000050509">
    <property type="component" value="Unassembled WGS sequence"/>
</dbReference>
<reference evidence="1 2" key="1">
    <citation type="submission" date="2015-09" db="EMBL/GenBank/DDBJ databases">
        <title>Draft genome sequence of Kouleothrix aurantiaca JCM 19913.</title>
        <authorList>
            <person name="Hemp J."/>
        </authorList>
    </citation>
    <scope>NUCLEOTIDE SEQUENCE [LARGE SCALE GENOMIC DNA]</scope>
    <source>
        <strain evidence="1 2">COM-B</strain>
    </source>
</reference>